<dbReference type="OrthoDB" id="3780377at2"/>
<dbReference type="RefSeq" id="WP_096801114.1">
    <property type="nucleotide sequence ID" value="NZ_CP023564.1"/>
</dbReference>
<evidence type="ECO:0000256" key="6">
    <source>
        <dbReference type="SAM" id="MobiDB-lite"/>
    </source>
</evidence>
<name>A0A291H2H8_9MICO</name>
<reference evidence="8 9" key="1">
    <citation type="journal article" date="2014" name="Int. J. Syst. Evol. Microbiol.">
        <title>Brachybacterium ginsengisoli sp. nov., isolated from soil of a ginseng field.</title>
        <authorList>
            <person name="Hoang V.A."/>
            <person name="Kim Y.J."/>
            <person name="Nguyen N.L."/>
            <person name="Yang D.C."/>
        </authorList>
    </citation>
    <scope>NUCLEOTIDE SEQUENCE [LARGE SCALE GENOMIC DNA]</scope>
    <source>
        <strain evidence="8 9">DCY80</strain>
    </source>
</reference>
<dbReference type="AlphaFoldDB" id="A0A291H2H8"/>
<keyword evidence="5 7" id="KW-0472">Membrane</keyword>
<keyword evidence="3 7" id="KW-0812">Transmembrane</keyword>
<feature type="transmembrane region" description="Helical" evidence="7">
    <location>
        <begin position="94"/>
        <end position="112"/>
    </location>
</feature>
<comment type="subcellular location">
    <subcellularLocation>
        <location evidence="1">Cell membrane</location>
        <topology evidence="1">Multi-pass membrane protein</topology>
    </subcellularLocation>
</comment>
<feature type="region of interest" description="Disordered" evidence="6">
    <location>
        <begin position="229"/>
        <end position="261"/>
    </location>
</feature>
<dbReference type="InterPro" id="IPR052984">
    <property type="entry name" value="UPF0421"/>
</dbReference>
<keyword evidence="4 7" id="KW-1133">Transmembrane helix</keyword>
<dbReference type="EMBL" id="CP023564">
    <property type="protein sequence ID" value="ATG56655.1"/>
    <property type="molecule type" value="Genomic_DNA"/>
</dbReference>
<evidence type="ECO:0000256" key="1">
    <source>
        <dbReference type="ARBA" id="ARBA00004651"/>
    </source>
</evidence>
<gene>
    <name evidence="8" type="ORF">CFK41_14860</name>
</gene>
<dbReference type="KEGG" id="bgg:CFK41_14860"/>
<sequence>MRLKSTLQSQISAARSPETITAALQILKSVLAATLAWWFSTAILSSALPFLAPWVALLTVHVTVHRSLTLGLQTTVASVLGVGLSFAIGSLLGVHLWTFALALLIGLVAARIPWIRDEGVAVATTAVFVLGSGFGEQAPLLVDRILEVVLGVGIGVVVNLVVVPPLRDRQAAWYVDAINRRMGRVLTDMSEDLAGSWDTDRVEAWFAETDLMREQLEGARQTVRIARESARANPRSRFRALADTSAPGGPAGPDQEGDAERPSYENILGRVDEGISHLRHLLRTLHEAGEDSSRWDDGFKKRLLPILRDAGRSIADPDGEVEPIADRLDALGDDLSAHGILGGSSWPLYGSLLVSLRHIAVIVDDVASARHAREAGPTEGSSSPP</sequence>
<keyword evidence="2" id="KW-1003">Cell membrane</keyword>
<evidence type="ECO:0000256" key="2">
    <source>
        <dbReference type="ARBA" id="ARBA00022475"/>
    </source>
</evidence>
<evidence type="ECO:0000313" key="8">
    <source>
        <dbReference type="EMBL" id="ATG56655.1"/>
    </source>
</evidence>
<protein>
    <recommendedName>
        <fullName evidence="10">FUSC family protein</fullName>
    </recommendedName>
</protein>
<dbReference type="PANTHER" id="PTHR40064">
    <property type="entry name" value="MEMBRANE PROTEIN-RELATED"/>
    <property type="match status" value="1"/>
</dbReference>
<proteinExistence type="predicted"/>
<dbReference type="GO" id="GO:0005886">
    <property type="term" value="C:plasma membrane"/>
    <property type="evidence" value="ECO:0007669"/>
    <property type="project" value="UniProtKB-SubCell"/>
</dbReference>
<evidence type="ECO:0000313" key="9">
    <source>
        <dbReference type="Proteomes" id="UP000217889"/>
    </source>
</evidence>
<dbReference type="InterPro" id="IPR010343">
    <property type="entry name" value="ArAE_1"/>
</dbReference>
<organism evidence="8 9">
    <name type="scientific">Brachybacterium ginsengisoli</name>
    <dbReference type="NCBI Taxonomy" id="1331682"/>
    <lineage>
        <taxon>Bacteria</taxon>
        <taxon>Bacillati</taxon>
        <taxon>Actinomycetota</taxon>
        <taxon>Actinomycetes</taxon>
        <taxon>Micrococcales</taxon>
        <taxon>Dermabacteraceae</taxon>
        <taxon>Brachybacterium</taxon>
    </lineage>
</organism>
<feature type="transmembrane region" description="Helical" evidence="7">
    <location>
        <begin position="141"/>
        <end position="163"/>
    </location>
</feature>
<evidence type="ECO:0000256" key="3">
    <source>
        <dbReference type="ARBA" id="ARBA00022692"/>
    </source>
</evidence>
<evidence type="ECO:0008006" key="10">
    <source>
        <dbReference type="Google" id="ProtNLM"/>
    </source>
</evidence>
<feature type="transmembrane region" description="Helical" evidence="7">
    <location>
        <begin position="70"/>
        <end position="88"/>
    </location>
</feature>
<evidence type="ECO:0000256" key="7">
    <source>
        <dbReference type="SAM" id="Phobius"/>
    </source>
</evidence>
<evidence type="ECO:0000256" key="5">
    <source>
        <dbReference type="ARBA" id="ARBA00023136"/>
    </source>
</evidence>
<dbReference type="PANTHER" id="PTHR40064:SF1">
    <property type="entry name" value="MEMBRANE PROTEIN"/>
    <property type="match status" value="1"/>
</dbReference>
<dbReference type="Pfam" id="PF06081">
    <property type="entry name" value="ArAE_1"/>
    <property type="match status" value="1"/>
</dbReference>
<keyword evidence="9" id="KW-1185">Reference proteome</keyword>
<feature type="transmembrane region" description="Helical" evidence="7">
    <location>
        <begin position="35"/>
        <end position="58"/>
    </location>
</feature>
<evidence type="ECO:0000256" key="4">
    <source>
        <dbReference type="ARBA" id="ARBA00022989"/>
    </source>
</evidence>
<dbReference type="Proteomes" id="UP000217889">
    <property type="component" value="Chromosome"/>
</dbReference>
<accession>A0A291H2H8</accession>